<protein>
    <recommendedName>
        <fullName evidence="3">Ty transcription activator TEC1</fullName>
    </recommendedName>
</protein>
<evidence type="ECO:0000313" key="2">
    <source>
        <dbReference type="Proteomes" id="UP000004968"/>
    </source>
</evidence>
<name>D3AT01_9FIRM</name>
<dbReference type="EMBL" id="ACIO01000845">
    <property type="protein sequence ID" value="EFC95054.1"/>
    <property type="molecule type" value="Genomic_DNA"/>
</dbReference>
<comment type="caution">
    <text evidence="1">The sequence shown here is derived from an EMBL/GenBank/DDBJ whole genome shotgun (WGS) entry which is preliminary data.</text>
</comment>
<dbReference type="Proteomes" id="UP000004968">
    <property type="component" value="Unassembled WGS sequence"/>
</dbReference>
<gene>
    <name evidence="1" type="ORF">CLOSTHATH_06760</name>
</gene>
<reference evidence="1 2" key="1">
    <citation type="submission" date="2010-01" db="EMBL/GenBank/DDBJ databases">
        <authorList>
            <person name="Weinstock G."/>
            <person name="Sodergren E."/>
            <person name="Clifton S."/>
            <person name="Fulton L."/>
            <person name="Fulton B."/>
            <person name="Courtney L."/>
            <person name="Fronick C."/>
            <person name="Harrison M."/>
            <person name="Strong C."/>
            <person name="Farmer C."/>
            <person name="Delahaunty K."/>
            <person name="Markovic C."/>
            <person name="Hall O."/>
            <person name="Minx P."/>
            <person name="Tomlinson C."/>
            <person name="Mitreva M."/>
            <person name="Nelson J."/>
            <person name="Hou S."/>
            <person name="Wollam A."/>
            <person name="Pepin K.H."/>
            <person name="Johnson M."/>
            <person name="Bhonagiri V."/>
            <person name="Nash W.E."/>
            <person name="Warren W."/>
            <person name="Chinwalla A."/>
            <person name="Mardis E.R."/>
            <person name="Wilson R.K."/>
        </authorList>
    </citation>
    <scope>NUCLEOTIDE SEQUENCE [LARGE SCALE GENOMIC DNA]</scope>
    <source>
        <strain evidence="1 2">DSM 13479</strain>
    </source>
</reference>
<evidence type="ECO:0000313" key="1">
    <source>
        <dbReference type="EMBL" id="EFC95054.1"/>
    </source>
</evidence>
<organism evidence="1 2">
    <name type="scientific">Hungatella hathewayi DSM 13479</name>
    <dbReference type="NCBI Taxonomy" id="566550"/>
    <lineage>
        <taxon>Bacteria</taxon>
        <taxon>Bacillati</taxon>
        <taxon>Bacillota</taxon>
        <taxon>Clostridia</taxon>
        <taxon>Lachnospirales</taxon>
        <taxon>Lachnospiraceae</taxon>
        <taxon>Hungatella</taxon>
    </lineage>
</organism>
<sequence length="137" mass="15218">MFRTVWNAGRKKMKKIHITLFSAIVLVIIAAALYGSLTGKNDPLFDQGTRTTFYAETAAGHEPDISAENYFSGEDYDLSKFTFSMSGCNWEEKGIYQIPVFYDGKETNCVISLEVTGPAGDVPETKEGLNEDTRITN</sequence>
<dbReference type="AlphaFoldDB" id="D3AT01"/>
<evidence type="ECO:0008006" key="3">
    <source>
        <dbReference type="Google" id="ProtNLM"/>
    </source>
</evidence>
<accession>D3AT01</accession>
<proteinExistence type="predicted"/>
<dbReference type="HOGENOM" id="CLU_1989574_0_0_9"/>